<keyword evidence="13" id="KW-1133">Transmembrane helix</keyword>
<gene>
    <name evidence="16" type="ORF">QP029_09675</name>
</gene>
<evidence type="ECO:0000256" key="13">
    <source>
        <dbReference type="SAM" id="Phobius"/>
    </source>
</evidence>
<sequence>MTIPLGPSASTTRQPEPDTGSGWASWLIVGLAIAAVVILGVTLTTAPSTNEAGPVSTAARDTVTQEVRIEGMSYVPDRIEVPAGTHLVIELHNDDDQPHDLSLNGVRTELIDPGDSATLDAGVVTGDLEGWCTVAGHRSQGMLLDVVVTDTSASSGGGLGDRPTAAVGSNPFAEVPTSADRLNHDITDTVFHDPVLPPAPASTVHELAFTVTEEIREVAPGHRQVQWLFNGQAPGPTLRGRAGDTFRLTLTNDGSMGHSVDFHAGEVSPDAPMATINPGESLVYEFVARRSGIWMYHCATAPMSLHIANGMAGAVIIDPPEGLDEVDREYALIAHEVFLGPEATGADADRVSAGAYDLTAFNGFPNQYDSRPIELTAGQRARFWVLNVGPDNPVSFHIVGGIFDTVFSEGAYPVRNGLTEGTGAQVLPLLPAQGGFVEVTFDEPGTYTFVNHIMTDAEKGQHGTIIVR</sequence>
<feature type="transmembrane region" description="Helical" evidence="13">
    <location>
        <begin position="23"/>
        <end position="43"/>
    </location>
</feature>
<keyword evidence="9" id="KW-0560">Oxidoreductase</keyword>
<evidence type="ECO:0000259" key="14">
    <source>
        <dbReference type="Pfam" id="PF07732"/>
    </source>
</evidence>
<comment type="cofactor">
    <cofactor evidence="2">
        <name>Cu(2+)</name>
        <dbReference type="ChEBI" id="CHEBI:29036"/>
    </cofactor>
</comment>
<dbReference type="SUPFAM" id="SSF49503">
    <property type="entry name" value="Cupredoxins"/>
    <property type="match status" value="3"/>
</dbReference>
<proteinExistence type="inferred from homology"/>
<comment type="similarity">
    <text evidence="3">Belongs to the multicopper oxidase family.</text>
</comment>
<evidence type="ECO:0000256" key="1">
    <source>
        <dbReference type="ARBA" id="ARBA00001960"/>
    </source>
</evidence>
<dbReference type="EMBL" id="CP126970">
    <property type="protein sequence ID" value="WIM69515.1"/>
    <property type="molecule type" value="Genomic_DNA"/>
</dbReference>
<evidence type="ECO:0000256" key="4">
    <source>
        <dbReference type="ARBA" id="ARBA00011233"/>
    </source>
</evidence>
<keyword evidence="17" id="KW-1185">Reference proteome</keyword>
<dbReference type="EC" id="1.7.2.1" evidence="5"/>
<dbReference type="Pfam" id="PF13473">
    <property type="entry name" value="Cupredoxin_1"/>
    <property type="match status" value="1"/>
</dbReference>
<evidence type="ECO:0000313" key="16">
    <source>
        <dbReference type="EMBL" id="WIM69515.1"/>
    </source>
</evidence>
<reference evidence="16 17" key="1">
    <citation type="submission" date="2023-05" db="EMBL/GenBank/DDBJ databases">
        <title>Corynebacterium suedekumii sp. nov. and Corynebacterium breve sp. nov. isolated from raw cow's milk.</title>
        <authorList>
            <person name="Baer M.K."/>
            <person name="Mehl L."/>
            <person name="Hellmuth R."/>
            <person name="Marke G."/>
            <person name="Lipski A."/>
        </authorList>
    </citation>
    <scope>NUCLEOTIDE SEQUENCE [LARGE SCALE GENOMIC DNA]</scope>
    <source>
        <strain evidence="16 17">LM112</strain>
    </source>
</reference>
<evidence type="ECO:0000256" key="3">
    <source>
        <dbReference type="ARBA" id="ARBA00010609"/>
    </source>
</evidence>
<feature type="domain" description="Plastocyanin-like" evidence="14">
    <location>
        <begin position="212"/>
        <end position="321"/>
    </location>
</feature>
<dbReference type="InterPro" id="IPR028096">
    <property type="entry name" value="EfeO_Cupredoxin"/>
</dbReference>
<feature type="region of interest" description="Disordered" evidence="12">
    <location>
        <begin position="1"/>
        <end position="20"/>
    </location>
</feature>
<dbReference type="Gene3D" id="2.60.40.420">
    <property type="entry name" value="Cupredoxins - blue copper proteins"/>
    <property type="match status" value="3"/>
</dbReference>
<keyword evidence="13" id="KW-0812">Transmembrane</keyword>
<dbReference type="Proteomes" id="UP001238805">
    <property type="component" value="Chromosome"/>
</dbReference>
<dbReference type="Pfam" id="PF07732">
    <property type="entry name" value="Cu-oxidase_3"/>
    <property type="match status" value="1"/>
</dbReference>
<name>A0ABY8VPM4_9CORY</name>
<evidence type="ECO:0000256" key="6">
    <source>
        <dbReference type="ARBA" id="ARBA00017290"/>
    </source>
</evidence>
<dbReference type="PRINTS" id="PR00695">
    <property type="entry name" value="CUNO2RDTASE"/>
</dbReference>
<evidence type="ECO:0000256" key="2">
    <source>
        <dbReference type="ARBA" id="ARBA00001973"/>
    </source>
</evidence>
<dbReference type="RefSeq" id="WP_284874109.1">
    <property type="nucleotide sequence ID" value="NZ_CP126970.1"/>
</dbReference>
<dbReference type="PANTHER" id="PTHR11709">
    <property type="entry name" value="MULTI-COPPER OXIDASE"/>
    <property type="match status" value="1"/>
</dbReference>
<protein>
    <recommendedName>
        <fullName evidence="6">Copper-containing nitrite reductase</fullName>
        <ecNumber evidence="5">1.7.2.1</ecNumber>
    </recommendedName>
</protein>
<evidence type="ECO:0000256" key="9">
    <source>
        <dbReference type="ARBA" id="ARBA00023002"/>
    </source>
</evidence>
<dbReference type="InterPro" id="IPR011707">
    <property type="entry name" value="Cu-oxidase-like_N"/>
</dbReference>
<keyword evidence="8" id="KW-0677">Repeat</keyword>
<dbReference type="InterPro" id="IPR001287">
    <property type="entry name" value="NO2-reductase_Cu"/>
</dbReference>
<dbReference type="CDD" id="cd11020">
    <property type="entry name" value="CuRO_1_CuNIR"/>
    <property type="match status" value="1"/>
</dbReference>
<evidence type="ECO:0000256" key="7">
    <source>
        <dbReference type="ARBA" id="ARBA00022723"/>
    </source>
</evidence>
<keyword evidence="13" id="KW-0472">Membrane</keyword>
<accession>A0ABY8VPM4</accession>
<evidence type="ECO:0000256" key="10">
    <source>
        <dbReference type="ARBA" id="ARBA00023008"/>
    </source>
</evidence>
<dbReference type="InterPro" id="IPR008972">
    <property type="entry name" value="Cupredoxin"/>
</dbReference>
<dbReference type="PANTHER" id="PTHR11709:SF394">
    <property type="entry name" value="FI03373P-RELATED"/>
    <property type="match status" value="1"/>
</dbReference>
<comment type="subunit">
    <text evidence="4">Homotrimer.</text>
</comment>
<evidence type="ECO:0000256" key="11">
    <source>
        <dbReference type="ARBA" id="ARBA00049340"/>
    </source>
</evidence>
<keyword evidence="7" id="KW-0479">Metal-binding</keyword>
<evidence type="ECO:0000259" key="15">
    <source>
        <dbReference type="Pfam" id="PF13473"/>
    </source>
</evidence>
<evidence type="ECO:0000256" key="5">
    <source>
        <dbReference type="ARBA" id="ARBA00011882"/>
    </source>
</evidence>
<organism evidence="16 17">
    <name type="scientific">Corynebacterium suedekumii</name>
    <dbReference type="NCBI Taxonomy" id="3049801"/>
    <lineage>
        <taxon>Bacteria</taxon>
        <taxon>Bacillati</taxon>
        <taxon>Actinomycetota</taxon>
        <taxon>Actinomycetes</taxon>
        <taxon>Mycobacteriales</taxon>
        <taxon>Corynebacteriaceae</taxon>
        <taxon>Corynebacterium</taxon>
    </lineage>
</organism>
<comment type="cofactor">
    <cofactor evidence="1">
        <name>Cu(+)</name>
        <dbReference type="ChEBI" id="CHEBI:49552"/>
    </cofactor>
</comment>
<evidence type="ECO:0000256" key="12">
    <source>
        <dbReference type="SAM" id="MobiDB-lite"/>
    </source>
</evidence>
<evidence type="ECO:0000313" key="17">
    <source>
        <dbReference type="Proteomes" id="UP001238805"/>
    </source>
</evidence>
<feature type="domain" description="EfeO-type cupredoxin-like" evidence="15">
    <location>
        <begin position="38"/>
        <end position="120"/>
    </location>
</feature>
<evidence type="ECO:0000256" key="8">
    <source>
        <dbReference type="ARBA" id="ARBA00022737"/>
    </source>
</evidence>
<dbReference type="InterPro" id="IPR045087">
    <property type="entry name" value="Cu-oxidase_fam"/>
</dbReference>
<comment type="catalytic activity">
    <reaction evidence="11">
        <text>nitric oxide + Fe(III)-[cytochrome c] + H2O = Fe(II)-[cytochrome c] + nitrite + 2 H(+)</text>
        <dbReference type="Rhea" id="RHEA:15233"/>
        <dbReference type="Rhea" id="RHEA-COMP:10350"/>
        <dbReference type="Rhea" id="RHEA-COMP:14399"/>
        <dbReference type="ChEBI" id="CHEBI:15377"/>
        <dbReference type="ChEBI" id="CHEBI:15378"/>
        <dbReference type="ChEBI" id="CHEBI:16301"/>
        <dbReference type="ChEBI" id="CHEBI:16480"/>
        <dbReference type="ChEBI" id="CHEBI:29033"/>
        <dbReference type="ChEBI" id="CHEBI:29034"/>
        <dbReference type="EC" id="1.7.2.1"/>
    </reaction>
</comment>
<keyword evidence="10" id="KW-0186">Copper</keyword>